<evidence type="ECO:0000313" key="9">
    <source>
        <dbReference type="Proteomes" id="UP000001949"/>
    </source>
</evidence>
<gene>
    <name evidence="8" type="ordered locus">TP04_0201</name>
</gene>
<dbReference type="GeneID" id="3501236"/>
<comment type="subcellular location">
    <subcellularLocation>
        <location evidence="1">Membrane</location>
        <topology evidence="1">Multi-pass membrane protein</topology>
    </subcellularLocation>
</comment>
<evidence type="ECO:0000256" key="7">
    <source>
        <dbReference type="SAM" id="Phobius"/>
    </source>
</evidence>
<evidence type="ECO:0000256" key="3">
    <source>
        <dbReference type="ARBA" id="ARBA00022692"/>
    </source>
</evidence>
<keyword evidence="6" id="KW-0862">Zinc</keyword>
<feature type="transmembrane region" description="Helical" evidence="7">
    <location>
        <begin position="171"/>
        <end position="191"/>
    </location>
</feature>
<dbReference type="PANTHER" id="PTHR20855:SF52">
    <property type="entry name" value="ADIPONECTIN RECEPTOR PROTEIN"/>
    <property type="match status" value="1"/>
</dbReference>
<dbReference type="GO" id="GO:0046872">
    <property type="term" value="F:metal ion binding"/>
    <property type="evidence" value="ECO:0007669"/>
    <property type="project" value="UniProtKB-KW"/>
</dbReference>
<dbReference type="Proteomes" id="UP000001949">
    <property type="component" value="Unassembled WGS sequence"/>
</dbReference>
<feature type="transmembrane region" description="Helical" evidence="7">
    <location>
        <begin position="55"/>
        <end position="75"/>
    </location>
</feature>
<organism evidence="8 9">
    <name type="scientific">Theileria parva</name>
    <name type="common">East coast fever infection agent</name>
    <dbReference type="NCBI Taxonomy" id="5875"/>
    <lineage>
        <taxon>Eukaryota</taxon>
        <taxon>Sar</taxon>
        <taxon>Alveolata</taxon>
        <taxon>Apicomplexa</taxon>
        <taxon>Aconoidasida</taxon>
        <taxon>Piroplasmida</taxon>
        <taxon>Theileriidae</taxon>
        <taxon>Theileria</taxon>
    </lineage>
</organism>
<keyword evidence="3 7" id="KW-0812">Transmembrane</keyword>
<feature type="transmembrane region" description="Helical" evidence="7">
    <location>
        <begin position="114"/>
        <end position="134"/>
    </location>
</feature>
<evidence type="ECO:0000256" key="2">
    <source>
        <dbReference type="ARBA" id="ARBA00007018"/>
    </source>
</evidence>
<dbReference type="Pfam" id="PF03006">
    <property type="entry name" value="HlyIII"/>
    <property type="match status" value="1"/>
</dbReference>
<proteinExistence type="inferred from homology"/>
<dbReference type="AlphaFoldDB" id="Q4N2Z1"/>
<dbReference type="eggNOG" id="KOG0748">
    <property type="taxonomic scope" value="Eukaryota"/>
</dbReference>
<accession>Q4N2Z1</accession>
<dbReference type="PANTHER" id="PTHR20855">
    <property type="entry name" value="ADIPOR/PROGESTIN RECEPTOR-RELATED"/>
    <property type="match status" value="1"/>
</dbReference>
<keyword evidence="5 7" id="KW-0472">Membrane</keyword>
<feature type="binding site" evidence="6">
    <location>
        <position position="72"/>
    </location>
    <ligand>
        <name>Zn(2+)</name>
        <dbReference type="ChEBI" id="CHEBI:29105"/>
    </ligand>
</feature>
<dbReference type="GO" id="GO:0016020">
    <property type="term" value="C:membrane"/>
    <property type="evidence" value="ECO:0007669"/>
    <property type="project" value="UniProtKB-SubCell"/>
</dbReference>
<comment type="caution">
    <text evidence="8">The sequence shown here is derived from an EMBL/GenBank/DDBJ whole genome shotgun (WGS) entry which is preliminary data.</text>
</comment>
<sequence length="247" mass="28489">MSKREDIIDKVHVTKRKEKVPLLRGKINMVFFLVFPFVSYLFIKYDIVLDKLSFFIFLACAAFNYLSSIVLHSRMWDQELYSILRKIDYAGIFLMIGGSGLPVYAVFMNDDFTVVLAVCHYILLFAGVFSSLIFNFCYTSKPVRSIVYVLAAVPYYFVSYKILFTLKSTQVFLLFVLGGVFYMMGAVVYGSKFPNLVPGVFEFHELFHVFCILGFITISISNFLLFKRGGAQLFNKFLQSKIHPIWP</sequence>
<dbReference type="InParanoid" id="Q4N2Z1"/>
<dbReference type="InterPro" id="IPR004254">
    <property type="entry name" value="AdipoR/HlyIII-related"/>
</dbReference>
<feature type="transmembrane region" description="Helical" evidence="7">
    <location>
        <begin position="206"/>
        <end position="226"/>
    </location>
</feature>
<dbReference type="VEuPathDB" id="PiroplasmaDB:TpMuguga_04g00201"/>
<protein>
    <submittedName>
        <fullName evidence="8">Hemolysin, putative</fullName>
    </submittedName>
</protein>
<feature type="transmembrane region" description="Helical" evidence="7">
    <location>
        <begin position="27"/>
        <end position="43"/>
    </location>
</feature>
<feature type="binding site" evidence="6">
    <location>
        <position position="204"/>
    </location>
    <ligand>
        <name>Zn(2+)</name>
        <dbReference type="ChEBI" id="CHEBI:29105"/>
    </ligand>
</feature>
<comment type="similarity">
    <text evidence="2">Belongs to the ADIPOR family.</text>
</comment>
<keyword evidence="4 7" id="KW-1133">Transmembrane helix</keyword>
<evidence type="ECO:0000256" key="1">
    <source>
        <dbReference type="ARBA" id="ARBA00004141"/>
    </source>
</evidence>
<keyword evidence="9" id="KW-1185">Reference proteome</keyword>
<dbReference type="RefSeq" id="XP_763836.1">
    <property type="nucleotide sequence ID" value="XM_758743.1"/>
</dbReference>
<evidence type="ECO:0000313" key="8">
    <source>
        <dbReference type="EMBL" id="EAN31553.1"/>
    </source>
</evidence>
<evidence type="ECO:0000256" key="4">
    <source>
        <dbReference type="ARBA" id="ARBA00022989"/>
    </source>
</evidence>
<dbReference type="STRING" id="5875.Q4N2Z1"/>
<name>Q4N2Z1_THEPA</name>
<dbReference type="KEGG" id="tpv:TP04_0201"/>
<feature type="binding site" evidence="6">
    <location>
        <position position="208"/>
    </location>
    <ligand>
        <name>Zn(2+)</name>
        <dbReference type="ChEBI" id="CHEBI:29105"/>
    </ligand>
</feature>
<evidence type="ECO:0000256" key="6">
    <source>
        <dbReference type="PIRSR" id="PIRSR604254-1"/>
    </source>
</evidence>
<evidence type="ECO:0000256" key="5">
    <source>
        <dbReference type="ARBA" id="ARBA00023136"/>
    </source>
</evidence>
<keyword evidence="6" id="KW-0479">Metal-binding</keyword>
<dbReference type="GO" id="GO:0038023">
    <property type="term" value="F:signaling receptor activity"/>
    <property type="evidence" value="ECO:0007669"/>
    <property type="project" value="TreeGrafter"/>
</dbReference>
<reference evidence="8 9" key="1">
    <citation type="journal article" date="2005" name="Science">
        <title>Genome sequence of Theileria parva, a bovine pathogen that transforms lymphocytes.</title>
        <authorList>
            <person name="Gardner M.J."/>
            <person name="Bishop R."/>
            <person name="Shah T."/>
            <person name="de Villiers E.P."/>
            <person name="Carlton J.M."/>
            <person name="Hall N."/>
            <person name="Ren Q."/>
            <person name="Paulsen I.T."/>
            <person name="Pain A."/>
            <person name="Berriman M."/>
            <person name="Wilson R.J.M."/>
            <person name="Sato S."/>
            <person name="Ralph S.A."/>
            <person name="Mann D.J."/>
            <person name="Xiong Z."/>
            <person name="Shallom S.J."/>
            <person name="Weidman J."/>
            <person name="Jiang L."/>
            <person name="Lynn J."/>
            <person name="Weaver B."/>
            <person name="Shoaibi A."/>
            <person name="Domingo A.R."/>
            <person name="Wasawo D."/>
            <person name="Crabtree J."/>
            <person name="Wortman J.R."/>
            <person name="Haas B."/>
            <person name="Angiuoli S.V."/>
            <person name="Creasy T.H."/>
            <person name="Lu C."/>
            <person name="Suh B."/>
            <person name="Silva J.C."/>
            <person name="Utterback T.R."/>
            <person name="Feldblyum T.V."/>
            <person name="Pertea M."/>
            <person name="Allen J."/>
            <person name="Nierman W.C."/>
            <person name="Taracha E.L.N."/>
            <person name="Salzberg S.L."/>
            <person name="White O.R."/>
            <person name="Fitzhugh H.A."/>
            <person name="Morzaria S."/>
            <person name="Venter J.C."/>
            <person name="Fraser C.M."/>
            <person name="Nene V."/>
        </authorList>
    </citation>
    <scope>NUCLEOTIDE SEQUENCE [LARGE SCALE GENOMIC DNA]</scope>
    <source>
        <strain evidence="8 9">Muguga</strain>
    </source>
</reference>
<feature type="transmembrane region" description="Helical" evidence="7">
    <location>
        <begin position="87"/>
        <end position="107"/>
    </location>
</feature>
<dbReference type="OMA" id="NFCYTSK"/>
<dbReference type="EMBL" id="AAGK01000004">
    <property type="protein sequence ID" value="EAN31553.1"/>
    <property type="molecule type" value="Genomic_DNA"/>
</dbReference>